<dbReference type="InterPro" id="IPR005303">
    <property type="entry name" value="MOCOS_middle"/>
</dbReference>
<keyword evidence="4" id="KW-0479">Metal-binding</keyword>
<keyword evidence="2" id="KW-0285">Flavoprotein</keyword>
<feature type="domain" description="2Fe-2S ferredoxin-type" evidence="11">
    <location>
        <begin position="550"/>
        <end position="634"/>
    </location>
</feature>
<protein>
    <submittedName>
        <fullName evidence="14">Flavodoxin</fullName>
    </submittedName>
</protein>
<keyword evidence="15" id="KW-1185">Reference proteome</keyword>
<dbReference type="GO" id="GO:0016491">
    <property type="term" value="F:oxidoreductase activity"/>
    <property type="evidence" value="ECO:0007669"/>
    <property type="project" value="UniProtKB-KW"/>
</dbReference>
<evidence type="ECO:0000259" key="11">
    <source>
        <dbReference type="PROSITE" id="PS51085"/>
    </source>
</evidence>
<evidence type="ECO:0000256" key="5">
    <source>
        <dbReference type="ARBA" id="ARBA00022827"/>
    </source>
</evidence>
<comment type="cofactor">
    <cofactor evidence="9">
        <name>[2Fe-2S] cluster</name>
        <dbReference type="ChEBI" id="CHEBI:190135"/>
    </cofactor>
</comment>
<dbReference type="InterPro" id="IPR001709">
    <property type="entry name" value="Flavoprot_Pyr_Nucl_cyt_Rdtase"/>
</dbReference>
<evidence type="ECO:0000256" key="8">
    <source>
        <dbReference type="ARBA" id="ARBA00023014"/>
    </source>
</evidence>
<dbReference type="PANTHER" id="PTHR47354:SF6">
    <property type="entry name" value="NADH OXIDOREDUCTASE HCR"/>
    <property type="match status" value="1"/>
</dbReference>
<proteinExistence type="inferred from homology"/>
<evidence type="ECO:0000256" key="6">
    <source>
        <dbReference type="ARBA" id="ARBA00023002"/>
    </source>
</evidence>
<comment type="cofactor">
    <cofactor evidence="1">
        <name>FAD</name>
        <dbReference type="ChEBI" id="CHEBI:57692"/>
    </cofactor>
</comment>
<comment type="similarity">
    <text evidence="10">In the N-terminal section; belongs to the FAD-binding oxidoreductase type 6 family.</text>
</comment>
<dbReference type="InterPro" id="IPR012675">
    <property type="entry name" value="Beta-grasp_dom_sf"/>
</dbReference>
<feature type="domain" description="MOSC" evidence="12">
    <location>
        <begin position="149"/>
        <end position="293"/>
    </location>
</feature>
<dbReference type="PROSITE" id="PS51340">
    <property type="entry name" value="MOSC"/>
    <property type="match status" value="1"/>
</dbReference>
<evidence type="ECO:0000259" key="13">
    <source>
        <dbReference type="PROSITE" id="PS51384"/>
    </source>
</evidence>
<dbReference type="InterPro" id="IPR017938">
    <property type="entry name" value="Riboflavin_synthase-like_b-brl"/>
</dbReference>
<dbReference type="SUPFAM" id="SSF54292">
    <property type="entry name" value="2Fe-2S ferredoxin-like"/>
    <property type="match status" value="1"/>
</dbReference>
<dbReference type="SUPFAM" id="SSF50800">
    <property type="entry name" value="PK beta-barrel domain-like"/>
    <property type="match status" value="1"/>
</dbReference>
<keyword evidence="3" id="KW-0001">2Fe-2S</keyword>
<dbReference type="InterPro" id="IPR036010">
    <property type="entry name" value="2Fe-2S_ferredoxin-like_sf"/>
</dbReference>
<keyword evidence="6" id="KW-0560">Oxidoreductase</keyword>
<evidence type="ECO:0000256" key="7">
    <source>
        <dbReference type="ARBA" id="ARBA00023004"/>
    </source>
</evidence>
<dbReference type="SUPFAM" id="SSF52343">
    <property type="entry name" value="Ferredoxin reductase-like, C-terminal NADP-linked domain"/>
    <property type="match status" value="1"/>
</dbReference>
<keyword evidence="8" id="KW-0411">Iron-sulfur</keyword>
<keyword evidence="5" id="KW-0274">FAD</keyword>
<keyword evidence="7" id="KW-0408">Iron</keyword>
<dbReference type="EMBL" id="PYMA01000003">
    <property type="protein sequence ID" value="PSW20811.1"/>
    <property type="molecule type" value="Genomic_DNA"/>
</dbReference>
<organism evidence="14 15">
    <name type="scientific">Photobacterium sanctipauli</name>
    <dbReference type="NCBI Taxonomy" id="1342794"/>
    <lineage>
        <taxon>Bacteria</taxon>
        <taxon>Pseudomonadati</taxon>
        <taxon>Pseudomonadota</taxon>
        <taxon>Gammaproteobacteria</taxon>
        <taxon>Vibrionales</taxon>
        <taxon>Vibrionaceae</taxon>
        <taxon>Photobacterium</taxon>
    </lineage>
</organism>
<sequence>MKFKRQFGKVIPLHRSTTTKDVAVANSVVSQQSSLSQINVFPIKSIGGLSQSQAWVEKQGLSFDRRFMVAAQDGVMITARKYPELVKVTAALQPNGMVLSYPEKTPLTLKYSEFLMGTEEATVWGDSFEAYTTTEQANEWFSDIVGGPAQLLFTGEQSNRIRVKINQNVSFADGYPLLVISEASLKALNERSPQHHTMDQFRTNLVVSGDEPFIEDSWKRIRIGEVEFEAIKPCARCILTTVDPKTGQFNSLKEPLNTLSKFRSDSSGDVYFGQNLVALNEGIIKAGDPVEVLETKPKEIYPDNCEQPLTLTCVEREDVAKDFCTFWLEPTKQQSLPVYQPGQHLPLQLEINGEYIARRYTLSSSPSRPGRYAISVKRIDEGRVSNWLHDHFQVGDSLVADQPDGTFHLGHHTDKLLLLSAGSGVTPMISMLRYLADNNQIRDVVFYHQCRTEDDIPYKTELTVLEKQFPNLTVHIALSQPTKSWSGLRDRLSAKHLKIIDDLTDRQVFVCGPDAFMTQAKDMLQQAGVALSNYHQEAFGIAKKQPKKEQVVTVSVDGNLFQGNNSKTLLEQAEDAGVMIANSCRAGLCGACKVTLESGEVEQPDVPALLPGEKEAGKVLACCCIPKSDIEVVS</sequence>
<evidence type="ECO:0000313" key="15">
    <source>
        <dbReference type="Proteomes" id="UP000241771"/>
    </source>
</evidence>
<dbReference type="InterPro" id="IPR005302">
    <property type="entry name" value="MoCF_Sase_C"/>
</dbReference>
<dbReference type="InterPro" id="IPR050415">
    <property type="entry name" value="MRET"/>
</dbReference>
<dbReference type="GO" id="GO:0030151">
    <property type="term" value="F:molybdenum ion binding"/>
    <property type="evidence" value="ECO:0007669"/>
    <property type="project" value="InterPro"/>
</dbReference>
<evidence type="ECO:0000259" key="12">
    <source>
        <dbReference type="PROSITE" id="PS51340"/>
    </source>
</evidence>
<dbReference type="SUPFAM" id="SSF141673">
    <property type="entry name" value="MOSC N-terminal domain-like"/>
    <property type="match status" value="1"/>
</dbReference>
<dbReference type="CDD" id="cd06215">
    <property type="entry name" value="FNR_iron_sulfur_binding_1"/>
    <property type="match status" value="1"/>
</dbReference>
<dbReference type="Proteomes" id="UP000241771">
    <property type="component" value="Unassembled WGS sequence"/>
</dbReference>
<dbReference type="CDD" id="cd00207">
    <property type="entry name" value="fer2"/>
    <property type="match status" value="1"/>
</dbReference>
<evidence type="ECO:0000256" key="3">
    <source>
        <dbReference type="ARBA" id="ARBA00022714"/>
    </source>
</evidence>
<dbReference type="Pfam" id="PF00970">
    <property type="entry name" value="FAD_binding_6"/>
    <property type="match status" value="1"/>
</dbReference>
<evidence type="ECO:0000313" key="14">
    <source>
        <dbReference type="EMBL" id="PSW20811.1"/>
    </source>
</evidence>
<dbReference type="PANTHER" id="PTHR47354">
    <property type="entry name" value="NADH OXIDOREDUCTASE HCR"/>
    <property type="match status" value="1"/>
</dbReference>
<feature type="domain" description="FAD-binding FR-type" evidence="13">
    <location>
        <begin position="306"/>
        <end position="410"/>
    </location>
</feature>
<evidence type="ECO:0000256" key="9">
    <source>
        <dbReference type="ARBA" id="ARBA00034078"/>
    </source>
</evidence>
<evidence type="ECO:0000256" key="2">
    <source>
        <dbReference type="ARBA" id="ARBA00022630"/>
    </source>
</evidence>
<comment type="caution">
    <text evidence="14">The sequence shown here is derived from an EMBL/GenBank/DDBJ whole genome shotgun (WGS) entry which is preliminary data.</text>
</comment>
<dbReference type="Pfam" id="PF00111">
    <property type="entry name" value="Fer2"/>
    <property type="match status" value="1"/>
</dbReference>
<dbReference type="PRINTS" id="PR00371">
    <property type="entry name" value="FPNCR"/>
</dbReference>
<reference evidence="14 15" key="1">
    <citation type="submission" date="2018-01" db="EMBL/GenBank/DDBJ databases">
        <title>Whole genome sequencing of Histamine producing bacteria.</title>
        <authorList>
            <person name="Butler K."/>
        </authorList>
    </citation>
    <scope>NUCLEOTIDE SEQUENCE [LARGE SCALE GENOMIC DNA]</scope>
    <source>
        <strain evidence="14 15">DSM 100436</strain>
    </source>
</reference>
<dbReference type="InterPro" id="IPR008333">
    <property type="entry name" value="Cbr1-like_FAD-bd_dom"/>
</dbReference>
<dbReference type="Pfam" id="PF00175">
    <property type="entry name" value="NAD_binding_1"/>
    <property type="match status" value="1"/>
</dbReference>
<dbReference type="SUPFAM" id="SSF63380">
    <property type="entry name" value="Riboflavin synthase domain-like"/>
    <property type="match status" value="1"/>
</dbReference>
<dbReference type="Pfam" id="PF03473">
    <property type="entry name" value="MOSC"/>
    <property type="match status" value="1"/>
</dbReference>
<dbReference type="GO" id="GO:0030170">
    <property type="term" value="F:pyridoxal phosphate binding"/>
    <property type="evidence" value="ECO:0007669"/>
    <property type="project" value="InterPro"/>
</dbReference>
<evidence type="ECO:0000256" key="4">
    <source>
        <dbReference type="ARBA" id="ARBA00022723"/>
    </source>
</evidence>
<gene>
    <name evidence="14" type="ORF">C9I98_08210</name>
</gene>
<accession>A0A2T3NX51</accession>
<dbReference type="InterPro" id="IPR006058">
    <property type="entry name" value="2Fe2S_fd_BS"/>
</dbReference>
<name>A0A2T3NX51_9GAMM</name>
<dbReference type="InterPro" id="IPR039261">
    <property type="entry name" value="FNR_nucleotide-bd"/>
</dbReference>
<dbReference type="Gene3D" id="3.40.50.80">
    <property type="entry name" value="Nucleotide-binding domain of ferredoxin-NADP reductase (FNR) module"/>
    <property type="match status" value="1"/>
</dbReference>
<dbReference type="Gene3D" id="3.10.20.30">
    <property type="match status" value="1"/>
</dbReference>
<dbReference type="Pfam" id="PF03476">
    <property type="entry name" value="MOSC_N"/>
    <property type="match status" value="1"/>
</dbReference>
<dbReference type="InterPro" id="IPR001041">
    <property type="entry name" value="2Fe-2S_ferredoxin-type"/>
</dbReference>
<dbReference type="PROSITE" id="PS51384">
    <property type="entry name" value="FAD_FR"/>
    <property type="match status" value="1"/>
</dbReference>
<dbReference type="InterPro" id="IPR001433">
    <property type="entry name" value="OxRdtase_FAD/NAD-bd"/>
</dbReference>
<dbReference type="PROSITE" id="PS51085">
    <property type="entry name" value="2FE2S_FER_2"/>
    <property type="match status" value="1"/>
</dbReference>
<dbReference type="AlphaFoldDB" id="A0A2T3NX51"/>
<dbReference type="Gene3D" id="2.40.30.10">
    <property type="entry name" value="Translation factors"/>
    <property type="match status" value="1"/>
</dbReference>
<dbReference type="InterPro" id="IPR011037">
    <property type="entry name" value="Pyrv_Knase-like_insert_dom_sf"/>
</dbReference>
<dbReference type="GO" id="GO:0051537">
    <property type="term" value="F:2 iron, 2 sulfur cluster binding"/>
    <property type="evidence" value="ECO:0007669"/>
    <property type="project" value="UniProtKB-KW"/>
</dbReference>
<dbReference type="InterPro" id="IPR017927">
    <property type="entry name" value="FAD-bd_FR_type"/>
</dbReference>
<dbReference type="PRINTS" id="PR00409">
    <property type="entry name" value="PHDIOXRDTASE"/>
</dbReference>
<evidence type="ECO:0000256" key="1">
    <source>
        <dbReference type="ARBA" id="ARBA00001974"/>
    </source>
</evidence>
<dbReference type="PROSITE" id="PS00197">
    <property type="entry name" value="2FE2S_FER_1"/>
    <property type="match status" value="1"/>
</dbReference>
<evidence type="ECO:0000256" key="10">
    <source>
        <dbReference type="ARBA" id="ARBA00061434"/>
    </source>
</evidence>